<gene>
    <name evidence="3" type="ORF">MUN76_05410</name>
</gene>
<feature type="region of interest" description="Disordered" evidence="1">
    <location>
        <begin position="515"/>
        <end position="547"/>
    </location>
</feature>
<feature type="region of interest" description="Disordered" evidence="1">
    <location>
        <begin position="340"/>
        <end position="362"/>
    </location>
</feature>
<dbReference type="RefSeq" id="WP_244687844.1">
    <property type="nucleotide sequence ID" value="NZ_CP095043.1"/>
</dbReference>
<sequence length="547" mass="51800">MKRTWLTVTTVVLGGALLAGCTAVPGTAASTSTTDANPVSADTVAFTGDLSPESVLAENADITTVNDDEWSEADAVDIALDGDTATTSGEGVTIDGATVTITAAGVYRVSGQLDGQIIVEAPDDALVVLILDGADIAADGGAAIDVRTADDVAISLAAGSRNTVSDAASTADDTAANAAVHADTDLTITGSGALAVSGNGNDGITSTDDLVILSGSITVTAADDALRGKDALAVEGGTLALTATGGDGLKSDQEDDATQGNIVISGGTIDVAAGDDGVQAQADIVITGGEVTVSVADDGITGEQIVSIGGGSVTVAESLEGIEAAAVGIGGGTVSVTASDDGINGSGATTSTESADTSGGMPGGGEFADTGERVEISGGDVTVNAEGDGLDSNGSLTISGGNVTVYGPTNSGNGALDANGDLAVTGGTLLALGSGGMEQAPGATSTQGWVMLNASLEAGQDAEIVDDSGAVVGTLTAAKSAGAVIFSSAEVEAGATYEIVIDGSSAGTAVAGEAAATQGPGGAGGAGGGFGGPGGGAPNGGGQPPQM</sequence>
<dbReference type="EMBL" id="CP095043">
    <property type="protein sequence ID" value="UOQ61408.1"/>
    <property type="molecule type" value="Genomic_DNA"/>
</dbReference>
<dbReference type="Pfam" id="PF14262">
    <property type="entry name" value="Cthe_2159"/>
    <property type="match status" value="1"/>
</dbReference>
<evidence type="ECO:0000256" key="1">
    <source>
        <dbReference type="SAM" id="MobiDB-lite"/>
    </source>
</evidence>
<dbReference type="PROSITE" id="PS51257">
    <property type="entry name" value="PROKAR_LIPOPROTEIN"/>
    <property type="match status" value="1"/>
</dbReference>
<reference evidence="3 4" key="1">
    <citation type="submission" date="2022-04" db="EMBL/GenBank/DDBJ databases">
        <title>Leucobacter sp. isolated from rhizosphere of onion.</title>
        <authorList>
            <person name="Won M."/>
            <person name="Lee C.-M."/>
            <person name="Woen H.-Y."/>
            <person name="Kwon S.-W."/>
        </authorList>
    </citation>
    <scope>NUCLEOTIDE SEQUENCE [LARGE SCALE GENOMIC DNA]</scope>
    <source>
        <strain evidence="3 4">H25R-14</strain>
    </source>
</reference>
<evidence type="ECO:0000256" key="2">
    <source>
        <dbReference type="SAM" id="SignalP"/>
    </source>
</evidence>
<organism evidence="3 4">
    <name type="scientific">Leucobacter rhizosphaerae</name>
    <dbReference type="NCBI Taxonomy" id="2932245"/>
    <lineage>
        <taxon>Bacteria</taxon>
        <taxon>Bacillati</taxon>
        <taxon>Actinomycetota</taxon>
        <taxon>Actinomycetes</taxon>
        <taxon>Micrococcales</taxon>
        <taxon>Microbacteriaceae</taxon>
        <taxon>Leucobacter</taxon>
    </lineage>
</organism>
<protein>
    <submittedName>
        <fullName evidence="3">Carbohydrate-binding domain-containing protein</fullName>
    </submittedName>
</protein>
<dbReference type="Proteomes" id="UP000831775">
    <property type="component" value="Chromosome"/>
</dbReference>
<feature type="compositionally biased region" description="Gly residues" evidence="1">
    <location>
        <begin position="519"/>
        <end position="547"/>
    </location>
</feature>
<keyword evidence="4" id="KW-1185">Reference proteome</keyword>
<accession>A0ABY4FYP4</accession>
<feature type="compositionally biased region" description="Polar residues" evidence="1">
    <location>
        <begin position="346"/>
        <end position="357"/>
    </location>
</feature>
<proteinExistence type="predicted"/>
<name>A0ABY4FYP4_9MICO</name>
<evidence type="ECO:0000313" key="4">
    <source>
        <dbReference type="Proteomes" id="UP000831775"/>
    </source>
</evidence>
<dbReference type="InterPro" id="IPR025584">
    <property type="entry name" value="Cthe_2159"/>
</dbReference>
<evidence type="ECO:0000313" key="3">
    <source>
        <dbReference type="EMBL" id="UOQ61408.1"/>
    </source>
</evidence>
<feature type="signal peptide" evidence="2">
    <location>
        <begin position="1"/>
        <end position="28"/>
    </location>
</feature>
<keyword evidence="2" id="KW-0732">Signal</keyword>
<feature type="chain" id="PRO_5047350763" evidence="2">
    <location>
        <begin position="29"/>
        <end position="547"/>
    </location>
</feature>